<organism evidence="3 4">
    <name type="scientific">Daphnia galeata</name>
    <dbReference type="NCBI Taxonomy" id="27404"/>
    <lineage>
        <taxon>Eukaryota</taxon>
        <taxon>Metazoa</taxon>
        <taxon>Ecdysozoa</taxon>
        <taxon>Arthropoda</taxon>
        <taxon>Crustacea</taxon>
        <taxon>Branchiopoda</taxon>
        <taxon>Diplostraca</taxon>
        <taxon>Cladocera</taxon>
        <taxon>Anomopoda</taxon>
        <taxon>Daphniidae</taxon>
        <taxon>Daphnia</taxon>
    </lineage>
</organism>
<gene>
    <name evidence="3" type="ORF">DGAL_LOCUS10916</name>
</gene>
<feature type="signal peptide" evidence="2">
    <location>
        <begin position="1"/>
        <end position="22"/>
    </location>
</feature>
<dbReference type="EMBL" id="CAKKLH010000277">
    <property type="protein sequence ID" value="CAH0107596.1"/>
    <property type="molecule type" value="Genomic_DNA"/>
</dbReference>
<keyword evidence="4" id="KW-1185">Reference proteome</keyword>
<evidence type="ECO:0000313" key="3">
    <source>
        <dbReference type="EMBL" id="CAH0107596.1"/>
    </source>
</evidence>
<dbReference type="Gene3D" id="3.40.50.11530">
    <property type="match status" value="1"/>
</dbReference>
<dbReference type="OrthoDB" id="6354155at2759"/>
<sequence>MRNEFCLALLLLPILLILETSTTRVPTYSSDSSRSTEIRGQHSAAKRKLSTQQQQQPTTSVLVFLGEIDIGSLISFILFLCVSQLSHTCVVAVCILVDYDPKSRTALLDINLDQLERNVKGWRRRSVNNFNVEVLRWPLGSCPTIGHTCYSHHSTLEAATVVQHSKRICWTRDLNNLTGIECDENIPVDRVIRQFWEILCTSKVTLMMTHTQKRVSVLLQHIYTGCYCFRLAFYHDDSIRMSRQLLERPIYLQSDVTEYDVFKWNLSLDLSASGQSDLSLFIKLDDEADAELFPSYHVELFRHDDIHADLMACHETDDPINNKHLTVTFEEDEDNSSTLPIIEYSLQEQWSLITFHNLSAGYYCVVVVPEDDRCHPPLTDPEKTCTRHSNIVQLLGYPNMVLTYRSHTSSMLVYWISCFVVVILLVSFVVIYVLLKRKMYPRLSLDDFVSSHVVSVEDKSLLRRDPSKEEEVIPILFLYSSRSMSRLARHVSHLKEAIRNYVPNSLILDDADDEDLAAVEGVEWFSNHLQVAATSSNNNIRVVIFLCPEMLRCQERFLRTTSVKDNCHRDIQMDRHQEEDDDDATDLDPVCCYRLNQLLHHIDARNVYRQVFAIRFDDLDIPAGGNQSSSSSSSFCLLTPYRSYHWPCDEIALLTELGRQGYSNGHRQDDDVCQSSSTK</sequence>
<comment type="caution">
    <text evidence="3">The sequence shown here is derived from an EMBL/GenBank/DDBJ whole genome shotgun (WGS) entry which is preliminary data.</text>
</comment>
<evidence type="ECO:0000313" key="4">
    <source>
        <dbReference type="Proteomes" id="UP000789390"/>
    </source>
</evidence>
<keyword evidence="2" id="KW-0732">Signal</keyword>
<protein>
    <recommendedName>
        <fullName evidence="5">SEFIR domain-containing protein</fullName>
    </recommendedName>
</protein>
<evidence type="ECO:0008006" key="5">
    <source>
        <dbReference type="Google" id="ProtNLM"/>
    </source>
</evidence>
<proteinExistence type="predicted"/>
<keyword evidence="1" id="KW-0472">Membrane</keyword>
<feature type="transmembrane region" description="Helical" evidence="1">
    <location>
        <begin position="412"/>
        <end position="435"/>
    </location>
</feature>
<accession>A0A8J2RYG3</accession>
<keyword evidence="1" id="KW-0812">Transmembrane</keyword>
<dbReference type="AlphaFoldDB" id="A0A8J2RYG3"/>
<keyword evidence="1" id="KW-1133">Transmembrane helix</keyword>
<feature type="chain" id="PRO_5035327411" description="SEFIR domain-containing protein" evidence="2">
    <location>
        <begin position="23"/>
        <end position="679"/>
    </location>
</feature>
<dbReference type="Proteomes" id="UP000789390">
    <property type="component" value="Unassembled WGS sequence"/>
</dbReference>
<evidence type="ECO:0000256" key="2">
    <source>
        <dbReference type="SAM" id="SignalP"/>
    </source>
</evidence>
<reference evidence="3" key="1">
    <citation type="submission" date="2021-11" db="EMBL/GenBank/DDBJ databases">
        <authorList>
            <person name="Schell T."/>
        </authorList>
    </citation>
    <scope>NUCLEOTIDE SEQUENCE</scope>
    <source>
        <strain evidence="3">M5</strain>
    </source>
</reference>
<evidence type="ECO:0000256" key="1">
    <source>
        <dbReference type="SAM" id="Phobius"/>
    </source>
</evidence>
<name>A0A8J2RYG3_9CRUS</name>